<dbReference type="OrthoDB" id="8826085at2"/>
<dbReference type="GO" id="GO:0031177">
    <property type="term" value="F:phosphopantetheine binding"/>
    <property type="evidence" value="ECO:0007669"/>
    <property type="project" value="InterPro"/>
</dbReference>
<dbReference type="InterPro" id="IPR006162">
    <property type="entry name" value="Ppantetheine_attach_site"/>
</dbReference>
<dbReference type="Pfam" id="PF13193">
    <property type="entry name" value="AMP-binding_C"/>
    <property type="match status" value="1"/>
</dbReference>
<evidence type="ECO:0000256" key="3">
    <source>
        <dbReference type="ARBA" id="ARBA00022553"/>
    </source>
</evidence>
<feature type="domain" description="Carrier" evidence="4">
    <location>
        <begin position="912"/>
        <end position="987"/>
    </location>
</feature>
<reference evidence="5 6" key="1">
    <citation type="submission" date="2016-04" db="EMBL/GenBank/DDBJ databases">
        <authorList>
            <consortium name="Pathogen Informatics"/>
        </authorList>
    </citation>
    <scope>NUCLEOTIDE SEQUENCE [LARGE SCALE GENOMIC DNA]</scope>
    <source>
        <strain evidence="5 6">H050680373</strain>
    </source>
</reference>
<dbReference type="PROSITE" id="PS50075">
    <property type="entry name" value="CARRIER"/>
    <property type="match status" value="1"/>
</dbReference>
<evidence type="ECO:0000256" key="2">
    <source>
        <dbReference type="ARBA" id="ARBA00022450"/>
    </source>
</evidence>
<dbReference type="STRING" id="288768.SAMEA3906486_05220"/>
<dbReference type="EC" id="6.1.1.13" evidence="5"/>
<dbReference type="InterPro" id="IPR036736">
    <property type="entry name" value="ACP-like_sf"/>
</dbReference>
<dbReference type="AlphaFoldDB" id="A0A157SW22"/>
<comment type="cofactor">
    <cofactor evidence="1">
        <name>pantetheine 4'-phosphate</name>
        <dbReference type="ChEBI" id="CHEBI:47942"/>
    </cofactor>
</comment>
<dbReference type="PROSITE" id="PS00455">
    <property type="entry name" value="AMP_BINDING"/>
    <property type="match status" value="1"/>
</dbReference>
<dbReference type="SUPFAM" id="SSF56801">
    <property type="entry name" value="Acetyl-CoA synthetase-like"/>
    <property type="match status" value="1"/>
</dbReference>
<dbReference type="InterPro" id="IPR000873">
    <property type="entry name" value="AMP-dep_synth/lig_dom"/>
</dbReference>
<protein>
    <submittedName>
        <fullName evidence="5">D-alanine-D-alanyl carrier protein ligase</fullName>
        <ecNumber evidence="5">6.1.1.13</ecNumber>
    </submittedName>
</protein>
<dbReference type="Pfam" id="PF00668">
    <property type="entry name" value="Condensation"/>
    <property type="match status" value="1"/>
</dbReference>
<dbReference type="RefSeq" id="WP_066133826.1">
    <property type="nucleotide sequence ID" value="NZ_FKIF01000010.1"/>
</dbReference>
<dbReference type="Pfam" id="PF00501">
    <property type="entry name" value="AMP-binding"/>
    <property type="match status" value="1"/>
</dbReference>
<proteinExistence type="predicted"/>
<dbReference type="GO" id="GO:0016874">
    <property type="term" value="F:ligase activity"/>
    <property type="evidence" value="ECO:0007669"/>
    <property type="project" value="UniProtKB-KW"/>
</dbReference>
<dbReference type="SUPFAM" id="SSF47336">
    <property type="entry name" value="ACP-like"/>
    <property type="match status" value="1"/>
</dbReference>
<dbReference type="GO" id="GO:0005737">
    <property type="term" value="C:cytoplasm"/>
    <property type="evidence" value="ECO:0007669"/>
    <property type="project" value="TreeGrafter"/>
</dbReference>
<evidence type="ECO:0000256" key="1">
    <source>
        <dbReference type="ARBA" id="ARBA00001957"/>
    </source>
</evidence>
<sequence length="1000" mass="105186">MQGNIVLKFALDASQSGGGPSTWRDALQAVVSRHEALGAGAPAWREAGGDCSPETLAAREAAEPLPHDCALRATWVQAAGRGCLLLAFDPERVDFTSAHIAALDLRRAASAQGLNAAQPAFQFGDYLAWCEGLADSADAQDGQAYWADYLARAAGLPGASVASSAQAARDTLIASQVSAHIDLSPDSTARLRAQAGHFGISPVQLQQAVWWLLLARLNGLQPYVCASMHDCRDDYDLMRDSVGRYPRPLPWVVDPACAPSVRAWLEGLRQTWEAHAAARECMPPDAPALHAARACGVAVLGQYGEAPDGALPAQVLHRPTEGCALLLQLREARPARVELYADAARYCAAALAALLDQFQVLLGDVLDDAGRPASDYRLLDPRQRAALLARDDRTGLSGDAPLLPWRLRHWAGQTPQAAALVQPDGQFLDYAGMHARAGDVAAWLIGQGVLPGSLVALRLPSTPALALAIAGVWRAAAAYVVLDPAWPQARLQAVLDDARPVLVLEEAQPPQAYAAWFPGSDRRAVMPARADGIAGDDPATAPDALAYVVYTSGSTGTPKGVAVTHGALANYARAATAAMGLEQCRRWGLASSLAADLGYTALAGAWHNGASIAFAQARDTLDGAAFSRFLRQARVDALKIVPSHLQALLEHASPTVPSTLVLGGEATPAALVRRIRAVAPACRIFNHYGPSETTVGVMVHEVGPEGAPDGILPLSTVLDGNRVRVLDARGEPTPAGSLGEVHIGGAQLCRGYLNGREPHAFVRDPFAPGAMLYRTGDLAHVLAGGGLRIAGRADHQVKVRGYRVEPGEVEAALRAQPGVAQAVVLAEPDADTGAALVAYVQPEAGVAGGGAQHSRLEHDLRAALPRSLPDYMLPVRYRFVADMPRLENGKIDRRGLAAAAAEAAPAVRAGEASADPIVRAVRETMATVLGRDHVGDDDDFFDMGGHSILVIKLVARLRNALRVEASPALVFDHPTARGLAAALRAQADSHEALAGEAQPC</sequence>
<dbReference type="PROSITE" id="PS00012">
    <property type="entry name" value="PHOSPHOPANTETHEINE"/>
    <property type="match status" value="1"/>
</dbReference>
<dbReference type="Gene3D" id="3.30.559.30">
    <property type="entry name" value="Nonribosomal peptide synthetase, condensation domain"/>
    <property type="match status" value="1"/>
</dbReference>
<dbReference type="PANTHER" id="PTHR45527:SF1">
    <property type="entry name" value="FATTY ACID SYNTHASE"/>
    <property type="match status" value="1"/>
</dbReference>
<accession>A0A157SW22</accession>
<gene>
    <name evidence="5" type="primary">dltA_4</name>
    <name evidence="5" type="ORF">SAMEA3906486_05220</name>
</gene>
<dbReference type="InterPro" id="IPR010071">
    <property type="entry name" value="AA_adenyl_dom"/>
</dbReference>
<dbReference type="CDD" id="cd05930">
    <property type="entry name" value="A_NRPS"/>
    <property type="match status" value="1"/>
</dbReference>
<dbReference type="Gene3D" id="3.30.559.10">
    <property type="entry name" value="Chloramphenicol acetyltransferase-like domain"/>
    <property type="match status" value="1"/>
</dbReference>
<organism evidence="5 6">
    <name type="scientific">Bordetella ansorpii</name>
    <dbReference type="NCBI Taxonomy" id="288768"/>
    <lineage>
        <taxon>Bacteria</taxon>
        <taxon>Pseudomonadati</taxon>
        <taxon>Pseudomonadota</taxon>
        <taxon>Betaproteobacteria</taxon>
        <taxon>Burkholderiales</taxon>
        <taxon>Alcaligenaceae</taxon>
        <taxon>Bordetella</taxon>
    </lineage>
</organism>
<dbReference type="InterPro" id="IPR023213">
    <property type="entry name" value="CAT-like_dom_sf"/>
</dbReference>
<dbReference type="PANTHER" id="PTHR45527">
    <property type="entry name" value="NONRIBOSOMAL PEPTIDE SYNTHETASE"/>
    <property type="match status" value="1"/>
</dbReference>
<dbReference type="InterPro" id="IPR025110">
    <property type="entry name" value="AMP-bd_C"/>
</dbReference>
<dbReference type="NCBIfam" id="TIGR01733">
    <property type="entry name" value="AA-adenyl-dom"/>
    <property type="match status" value="1"/>
</dbReference>
<dbReference type="InterPro" id="IPR020806">
    <property type="entry name" value="PKS_PP-bd"/>
</dbReference>
<dbReference type="InterPro" id="IPR045851">
    <property type="entry name" value="AMP-bd_C_sf"/>
</dbReference>
<dbReference type="InterPro" id="IPR001242">
    <property type="entry name" value="Condensation_dom"/>
</dbReference>
<dbReference type="GO" id="GO:0044550">
    <property type="term" value="P:secondary metabolite biosynthetic process"/>
    <property type="evidence" value="ECO:0007669"/>
    <property type="project" value="TreeGrafter"/>
</dbReference>
<dbReference type="Pfam" id="PF00550">
    <property type="entry name" value="PP-binding"/>
    <property type="match status" value="1"/>
</dbReference>
<dbReference type="Gene3D" id="2.30.38.10">
    <property type="entry name" value="Luciferase, Domain 3"/>
    <property type="match status" value="1"/>
</dbReference>
<evidence type="ECO:0000313" key="5">
    <source>
        <dbReference type="EMBL" id="SAI74505.1"/>
    </source>
</evidence>
<dbReference type="SMART" id="SM00823">
    <property type="entry name" value="PKS_PP"/>
    <property type="match status" value="1"/>
</dbReference>
<dbReference type="SUPFAM" id="SSF52777">
    <property type="entry name" value="CoA-dependent acyltransferases"/>
    <property type="match status" value="2"/>
</dbReference>
<dbReference type="InterPro" id="IPR009081">
    <property type="entry name" value="PP-bd_ACP"/>
</dbReference>
<keyword evidence="3" id="KW-0597">Phosphoprotein</keyword>
<evidence type="ECO:0000313" key="6">
    <source>
        <dbReference type="Proteomes" id="UP000076848"/>
    </source>
</evidence>
<evidence type="ECO:0000259" key="4">
    <source>
        <dbReference type="PROSITE" id="PS50075"/>
    </source>
</evidence>
<dbReference type="GO" id="GO:0043041">
    <property type="term" value="P:amino acid activation for nonribosomal peptide biosynthetic process"/>
    <property type="evidence" value="ECO:0007669"/>
    <property type="project" value="TreeGrafter"/>
</dbReference>
<dbReference type="Gene3D" id="1.10.1200.10">
    <property type="entry name" value="ACP-like"/>
    <property type="match status" value="1"/>
</dbReference>
<dbReference type="Gene3D" id="3.40.50.980">
    <property type="match status" value="2"/>
</dbReference>
<name>A0A157SW22_9BORD</name>
<dbReference type="EMBL" id="FKIF01000010">
    <property type="protein sequence ID" value="SAI74505.1"/>
    <property type="molecule type" value="Genomic_DNA"/>
</dbReference>
<dbReference type="Gene3D" id="3.30.300.30">
    <property type="match status" value="1"/>
</dbReference>
<keyword evidence="2" id="KW-0596">Phosphopantetheine</keyword>
<dbReference type="InterPro" id="IPR020845">
    <property type="entry name" value="AMP-binding_CS"/>
</dbReference>
<dbReference type="Proteomes" id="UP000076848">
    <property type="component" value="Unassembled WGS sequence"/>
</dbReference>
<keyword evidence="6" id="KW-1185">Reference proteome</keyword>
<keyword evidence="5" id="KW-0436">Ligase</keyword>